<keyword evidence="4" id="KW-0012">Acyltransferase</keyword>
<evidence type="ECO:0000313" key="5">
    <source>
        <dbReference type="Proteomes" id="UP001214441"/>
    </source>
</evidence>
<dbReference type="Pfam" id="PF14542">
    <property type="entry name" value="Acetyltransf_CG"/>
    <property type="match status" value="1"/>
</dbReference>
<dbReference type="InterPro" id="IPR000182">
    <property type="entry name" value="GNAT_dom"/>
</dbReference>
<evidence type="ECO:0000259" key="3">
    <source>
        <dbReference type="PROSITE" id="PS51729"/>
    </source>
</evidence>
<comment type="caution">
    <text evidence="4">The sequence shown here is derived from an EMBL/GenBank/DDBJ whole genome shotgun (WGS) entry which is preliminary data.</text>
</comment>
<dbReference type="Proteomes" id="UP001214441">
    <property type="component" value="Unassembled WGS sequence"/>
</dbReference>
<dbReference type="RefSeq" id="WP_274040125.1">
    <property type="nucleotide sequence ID" value="NZ_JANCPR020000010.1"/>
</dbReference>
<dbReference type="SUPFAM" id="SSF55729">
    <property type="entry name" value="Acyl-CoA N-acyltransferases (Nat)"/>
    <property type="match status" value="1"/>
</dbReference>
<reference evidence="4 5" key="1">
    <citation type="submission" date="2023-05" db="EMBL/GenBank/DDBJ databases">
        <title>Streptantibioticus silvisoli sp. nov., acidotolerant actinomycetes 1 from pine litter.</title>
        <authorList>
            <person name="Swiecimska M."/>
            <person name="Golinska P."/>
            <person name="Sangal V."/>
            <person name="Wachnowicz B."/>
            <person name="Goodfellow M."/>
        </authorList>
    </citation>
    <scope>NUCLEOTIDE SEQUENCE [LARGE SCALE GENOMIC DNA]</scope>
    <source>
        <strain evidence="4 5">DSM 42109</strain>
    </source>
</reference>
<feature type="domain" description="N-acetyltransferase" evidence="2">
    <location>
        <begin position="1"/>
        <end position="104"/>
    </location>
</feature>
<dbReference type="InterPro" id="IPR031165">
    <property type="entry name" value="GNAT_YJDJ"/>
</dbReference>
<keyword evidence="5" id="KW-1185">Reference proteome</keyword>
<dbReference type="CDD" id="cd04301">
    <property type="entry name" value="NAT_SF"/>
    <property type="match status" value="1"/>
</dbReference>
<evidence type="ECO:0000256" key="1">
    <source>
        <dbReference type="SAM" id="MobiDB-lite"/>
    </source>
</evidence>
<dbReference type="Gene3D" id="3.40.630.30">
    <property type="match status" value="1"/>
</dbReference>
<dbReference type="PANTHER" id="PTHR31435:SF10">
    <property type="entry name" value="BSR4717 PROTEIN"/>
    <property type="match status" value="1"/>
</dbReference>
<accession>A0ABT6ZUN8</accession>
<name>A0ABT6ZUN8_9ACTN</name>
<dbReference type="PANTHER" id="PTHR31435">
    <property type="entry name" value="PROTEIN NATD1"/>
    <property type="match status" value="1"/>
</dbReference>
<feature type="domain" description="N-acetyltransferase" evidence="3">
    <location>
        <begin position="9"/>
        <end position="95"/>
    </location>
</feature>
<feature type="region of interest" description="Disordered" evidence="1">
    <location>
        <begin position="1"/>
        <end position="21"/>
    </location>
</feature>
<gene>
    <name evidence="4" type="ORF">NMN56_012560</name>
</gene>
<evidence type="ECO:0000259" key="2">
    <source>
        <dbReference type="PROSITE" id="PS51186"/>
    </source>
</evidence>
<dbReference type="EC" id="2.3.1.-" evidence="4"/>
<dbReference type="EMBL" id="JANCPR020000010">
    <property type="protein sequence ID" value="MDJ1132771.1"/>
    <property type="molecule type" value="Genomic_DNA"/>
</dbReference>
<proteinExistence type="predicted"/>
<protein>
    <submittedName>
        <fullName evidence="4">GNAT family N-acetyltransferase</fullName>
        <ecNumber evidence="4">2.3.1.-</ecNumber>
    </submittedName>
</protein>
<sequence length="104" mass="11187">MSEQDVEVTDNPGENRYEARVGGALAGATQYKRAPHVVALLHTEVEPEFEGRGVGGALARTALDTARAAGDEVVPVCPFVAGYIHQHPEYQPLVYEKKGGAKDR</sequence>
<dbReference type="GO" id="GO:0016746">
    <property type="term" value="F:acyltransferase activity"/>
    <property type="evidence" value="ECO:0007669"/>
    <property type="project" value="UniProtKB-KW"/>
</dbReference>
<dbReference type="InterPro" id="IPR016181">
    <property type="entry name" value="Acyl_CoA_acyltransferase"/>
</dbReference>
<keyword evidence="4" id="KW-0808">Transferase</keyword>
<dbReference type="PROSITE" id="PS51186">
    <property type="entry name" value="GNAT"/>
    <property type="match status" value="1"/>
</dbReference>
<organism evidence="4 5">
    <name type="scientific">Streptomyces iconiensis</name>
    <dbReference type="NCBI Taxonomy" id="1384038"/>
    <lineage>
        <taxon>Bacteria</taxon>
        <taxon>Bacillati</taxon>
        <taxon>Actinomycetota</taxon>
        <taxon>Actinomycetes</taxon>
        <taxon>Kitasatosporales</taxon>
        <taxon>Streptomycetaceae</taxon>
        <taxon>Streptomyces</taxon>
    </lineage>
</organism>
<dbReference type="PROSITE" id="PS51729">
    <property type="entry name" value="GNAT_YJDJ"/>
    <property type="match status" value="1"/>
</dbReference>
<evidence type="ECO:0000313" key="4">
    <source>
        <dbReference type="EMBL" id="MDJ1132771.1"/>
    </source>
</evidence>
<dbReference type="InterPro" id="IPR045057">
    <property type="entry name" value="Gcn5-rel_NAT"/>
</dbReference>